<feature type="domain" description="PilZ" evidence="1">
    <location>
        <begin position="21"/>
        <end position="116"/>
    </location>
</feature>
<dbReference type="GO" id="GO:0035438">
    <property type="term" value="F:cyclic-di-GMP binding"/>
    <property type="evidence" value="ECO:0007669"/>
    <property type="project" value="InterPro"/>
</dbReference>
<dbReference type="InterPro" id="IPR009875">
    <property type="entry name" value="PilZ_domain"/>
</dbReference>
<protein>
    <submittedName>
        <fullName evidence="2">PilZ domain-containing protein</fullName>
    </submittedName>
</protein>
<sequence>MSDTDYGFGNTNEASVRAESRREYRLTVRAIAMLEMEASDPEGSGEGTQGRAIHCRIRDISAAGFSLYCDEPLTEGALLPVTIDLDNPVAPIGLMVEVVWCCPDEAAFLAGLHIVESDGTGYVEWVEAVASAMVDG</sequence>
<dbReference type="Gene3D" id="2.40.10.220">
    <property type="entry name" value="predicted glycosyltransferase like domains"/>
    <property type="match status" value="1"/>
</dbReference>
<evidence type="ECO:0000313" key="2">
    <source>
        <dbReference type="EMBL" id="KAA1175137.1"/>
    </source>
</evidence>
<reference evidence="2 3" key="1">
    <citation type="submission" date="2019-08" db="EMBL/GenBank/DDBJ databases">
        <title>Marinobacter ZYF650 sp. nov., a marine bacterium isolated from seawater of the Mariana trench.</title>
        <authorList>
            <person name="Ahmad W."/>
        </authorList>
    </citation>
    <scope>NUCLEOTIDE SEQUENCE [LARGE SCALE GENOMIC DNA]</scope>
    <source>
        <strain evidence="2 3">ZYF650</strain>
    </source>
</reference>
<dbReference type="AlphaFoldDB" id="A0A5B0VKC0"/>
<evidence type="ECO:0000259" key="1">
    <source>
        <dbReference type="Pfam" id="PF07238"/>
    </source>
</evidence>
<organism evidence="2 3">
    <name type="scientific">Marinobacter salinexigens</name>
    <dbReference type="NCBI Taxonomy" id="2919747"/>
    <lineage>
        <taxon>Bacteria</taxon>
        <taxon>Pseudomonadati</taxon>
        <taxon>Pseudomonadota</taxon>
        <taxon>Gammaproteobacteria</taxon>
        <taxon>Pseudomonadales</taxon>
        <taxon>Marinobacteraceae</taxon>
        <taxon>Marinobacter</taxon>
    </lineage>
</organism>
<dbReference type="Pfam" id="PF07238">
    <property type="entry name" value="PilZ"/>
    <property type="match status" value="1"/>
</dbReference>
<keyword evidence="3" id="KW-1185">Reference proteome</keyword>
<dbReference type="SUPFAM" id="SSF141371">
    <property type="entry name" value="PilZ domain-like"/>
    <property type="match status" value="1"/>
</dbReference>
<comment type="caution">
    <text evidence="2">The sequence shown here is derived from an EMBL/GenBank/DDBJ whole genome shotgun (WGS) entry which is preliminary data.</text>
</comment>
<gene>
    <name evidence="2" type="ORF">FWJ25_07145</name>
</gene>
<dbReference type="Proteomes" id="UP000323161">
    <property type="component" value="Unassembled WGS sequence"/>
</dbReference>
<accession>A0A5B0VKC0</accession>
<evidence type="ECO:0000313" key="3">
    <source>
        <dbReference type="Proteomes" id="UP000323161"/>
    </source>
</evidence>
<name>A0A5B0VKC0_9GAMM</name>
<dbReference type="EMBL" id="VTUU01000002">
    <property type="protein sequence ID" value="KAA1175137.1"/>
    <property type="molecule type" value="Genomic_DNA"/>
</dbReference>
<proteinExistence type="predicted"/>
<dbReference type="RefSeq" id="WP_149599557.1">
    <property type="nucleotide sequence ID" value="NZ_VTUU01000002.1"/>
</dbReference>